<feature type="region of interest" description="Disordered" evidence="2">
    <location>
        <begin position="464"/>
        <end position="497"/>
    </location>
</feature>
<feature type="coiled-coil region" evidence="1">
    <location>
        <begin position="511"/>
        <end position="599"/>
    </location>
</feature>
<organism evidence="4 5">
    <name type="scientific">Sporothrix eucalyptigena</name>
    <dbReference type="NCBI Taxonomy" id="1812306"/>
    <lineage>
        <taxon>Eukaryota</taxon>
        <taxon>Fungi</taxon>
        <taxon>Dikarya</taxon>
        <taxon>Ascomycota</taxon>
        <taxon>Pezizomycotina</taxon>
        <taxon>Sordariomycetes</taxon>
        <taxon>Sordariomycetidae</taxon>
        <taxon>Ophiostomatales</taxon>
        <taxon>Ophiostomataceae</taxon>
        <taxon>Sporothrix</taxon>
    </lineage>
</organism>
<feature type="region of interest" description="Disordered" evidence="2">
    <location>
        <begin position="24"/>
        <end position="43"/>
    </location>
</feature>
<keyword evidence="5" id="KW-1185">Reference proteome</keyword>
<proteinExistence type="predicted"/>
<comment type="caution">
    <text evidence="4">The sequence shown here is derived from an EMBL/GenBank/DDBJ whole genome shotgun (WGS) entry which is preliminary data.</text>
</comment>
<feature type="compositionally biased region" description="Basic residues" evidence="2">
    <location>
        <begin position="471"/>
        <end position="487"/>
    </location>
</feature>
<name>A0ABP0BWJ2_9PEZI</name>
<feature type="domain" description="DUF6546" evidence="3">
    <location>
        <begin position="332"/>
        <end position="465"/>
    </location>
</feature>
<accession>A0ABP0BWJ2</accession>
<dbReference type="EMBL" id="CAWUHD010000053">
    <property type="protein sequence ID" value="CAK7224053.1"/>
    <property type="molecule type" value="Genomic_DNA"/>
</dbReference>
<sequence length="649" mass="73478">MSCFYWERFPPELRLLLLEQVAGPDPDPNRGPRHGSGTETEETEAHTYAWAPYAAVSREWQAFFERRTFASLALFNDDVEPFCAAVERRPDRLAYVGRLRLTINLPTYTCEACGTNENAATLKRNNVVFTGVLWRLLRGLAVWTGPMLQERGMQLELGVRSISDGQHMWQEYRILHPYGAISTLEEYRRHLWETRPQRAFCKYGWVKPEGLSSIFPRYRLPPAAFCRIFGTRPLVLDADGAVEVNTENTEKERVNNRHLRYRIRHNPPVAAIVQTLVVGRRFYRAIHPGTLHYLVHACFPGVQHVHLEPWRPLDAANFDAMERGYSRLLADLPPSLRRLNLFLESCRTLHRDIIGFDGSLVGPTALIRRRFRPHLGRQLAKGSNQLTVINVAFLCEAADFFAAAACLPAEMYTWPRLTTIVLTSATLAPTSSLTTITLLLRAAAAVAMRMPQLREVELWNQQQQQQQQQGRRWRRRRRRRRRRHGVGRRQGGGGRRRRTVNEDVLIAAVEAARAEAEEENGEDGKEALEQAVEANLYEAERAAEAAREAEGRARRAREVLRSEIAAGLVWSSADAVAEASAAAEAARQARAQARDAREAMTRCRPSIENMEAVEEHLRATVMAVGRAEEVAEEMAATAAAAKEEVDSQQ</sequence>
<reference evidence="4 5" key="1">
    <citation type="submission" date="2024-01" db="EMBL/GenBank/DDBJ databases">
        <authorList>
            <person name="Allen C."/>
            <person name="Tagirdzhanova G."/>
        </authorList>
    </citation>
    <scope>NUCLEOTIDE SEQUENCE [LARGE SCALE GENOMIC DNA]</scope>
</reference>
<evidence type="ECO:0000259" key="3">
    <source>
        <dbReference type="Pfam" id="PF20183"/>
    </source>
</evidence>
<protein>
    <recommendedName>
        <fullName evidence="3">DUF6546 domain-containing protein</fullName>
    </recommendedName>
</protein>
<evidence type="ECO:0000313" key="4">
    <source>
        <dbReference type="EMBL" id="CAK7224053.1"/>
    </source>
</evidence>
<dbReference type="Proteomes" id="UP001642482">
    <property type="component" value="Unassembled WGS sequence"/>
</dbReference>
<gene>
    <name evidence="4" type="ORF">SEUCBS140593_005441</name>
</gene>
<keyword evidence="1" id="KW-0175">Coiled coil</keyword>
<evidence type="ECO:0000256" key="1">
    <source>
        <dbReference type="SAM" id="Coils"/>
    </source>
</evidence>
<dbReference type="InterPro" id="IPR046676">
    <property type="entry name" value="DUF6546"/>
</dbReference>
<evidence type="ECO:0000256" key="2">
    <source>
        <dbReference type="SAM" id="MobiDB-lite"/>
    </source>
</evidence>
<dbReference type="Pfam" id="PF20183">
    <property type="entry name" value="DUF6546"/>
    <property type="match status" value="1"/>
</dbReference>
<evidence type="ECO:0000313" key="5">
    <source>
        <dbReference type="Proteomes" id="UP001642482"/>
    </source>
</evidence>